<dbReference type="EMBL" id="BAABBN010000012">
    <property type="protein sequence ID" value="GAA3935295.1"/>
    <property type="molecule type" value="Genomic_DNA"/>
</dbReference>
<keyword evidence="5 6" id="KW-0472">Membrane</keyword>
<feature type="domain" description="DUF3817" evidence="7">
    <location>
        <begin position="2"/>
        <end position="89"/>
    </location>
</feature>
<dbReference type="Proteomes" id="UP001501565">
    <property type="component" value="Unassembled WGS sequence"/>
</dbReference>
<evidence type="ECO:0000256" key="2">
    <source>
        <dbReference type="ARBA" id="ARBA00022475"/>
    </source>
</evidence>
<feature type="transmembrane region" description="Helical" evidence="6">
    <location>
        <begin position="65"/>
        <end position="84"/>
    </location>
</feature>
<organism evidence="8 9">
    <name type="scientific">Litoribacillus peritrichatus</name>
    <dbReference type="NCBI Taxonomy" id="718191"/>
    <lineage>
        <taxon>Bacteria</taxon>
        <taxon>Pseudomonadati</taxon>
        <taxon>Pseudomonadota</taxon>
        <taxon>Gammaproteobacteria</taxon>
        <taxon>Oceanospirillales</taxon>
        <taxon>Oceanospirillaceae</taxon>
        <taxon>Litoribacillus</taxon>
    </lineage>
</organism>
<feature type="transmembrane region" description="Helical" evidence="6">
    <location>
        <begin position="35"/>
        <end position="53"/>
    </location>
</feature>
<name>A0ABP7N2H8_9GAMM</name>
<evidence type="ECO:0000313" key="8">
    <source>
        <dbReference type="EMBL" id="GAA3935295.1"/>
    </source>
</evidence>
<evidence type="ECO:0000313" key="9">
    <source>
        <dbReference type="Proteomes" id="UP001501565"/>
    </source>
</evidence>
<evidence type="ECO:0000259" key="7">
    <source>
        <dbReference type="Pfam" id="PF12823"/>
    </source>
</evidence>
<accession>A0ABP7N2H8</accession>
<dbReference type="InterPro" id="IPR023845">
    <property type="entry name" value="DUF3817_TM"/>
</dbReference>
<dbReference type="NCBIfam" id="TIGR03954">
    <property type="entry name" value="integ_memb_HG"/>
    <property type="match status" value="1"/>
</dbReference>
<evidence type="ECO:0000256" key="4">
    <source>
        <dbReference type="ARBA" id="ARBA00022989"/>
    </source>
</evidence>
<keyword evidence="9" id="KW-1185">Reference proteome</keyword>
<sequence length="104" mass="11568">MLKSFRMISLIEGLSLVALVCIAMPAKYMFNNPSLVPYVGMTHGVLWLIYLVMSLSASHNAKWSVGYWLFTLVLSVVPFGFIVLELQLKKSITAQEGSESPELT</sequence>
<evidence type="ECO:0000256" key="1">
    <source>
        <dbReference type="ARBA" id="ARBA00004651"/>
    </source>
</evidence>
<proteinExistence type="predicted"/>
<keyword evidence="4 6" id="KW-1133">Transmembrane helix</keyword>
<comment type="subcellular location">
    <subcellularLocation>
        <location evidence="1">Cell membrane</location>
        <topology evidence="1">Multi-pass membrane protein</topology>
    </subcellularLocation>
</comment>
<evidence type="ECO:0000256" key="5">
    <source>
        <dbReference type="ARBA" id="ARBA00023136"/>
    </source>
</evidence>
<dbReference type="PANTHER" id="PTHR40077:SF2">
    <property type="entry name" value="MEMBRANE PROTEIN"/>
    <property type="match status" value="1"/>
</dbReference>
<reference evidence="9" key="1">
    <citation type="journal article" date="2019" name="Int. J. Syst. Evol. Microbiol.">
        <title>The Global Catalogue of Microorganisms (GCM) 10K type strain sequencing project: providing services to taxonomists for standard genome sequencing and annotation.</title>
        <authorList>
            <consortium name="The Broad Institute Genomics Platform"/>
            <consortium name="The Broad Institute Genome Sequencing Center for Infectious Disease"/>
            <person name="Wu L."/>
            <person name="Ma J."/>
        </authorList>
    </citation>
    <scope>NUCLEOTIDE SEQUENCE [LARGE SCALE GENOMIC DNA]</scope>
    <source>
        <strain evidence="9">JCM 17551</strain>
    </source>
</reference>
<gene>
    <name evidence="8" type="ORF">GCM10022277_34780</name>
</gene>
<comment type="caution">
    <text evidence="8">The sequence shown here is derived from an EMBL/GenBank/DDBJ whole genome shotgun (WGS) entry which is preliminary data.</text>
</comment>
<evidence type="ECO:0000256" key="6">
    <source>
        <dbReference type="SAM" id="Phobius"/>
    </source>
</evidence>
<evidence type="ECO:0000256" key="3">
    <source>
        <dbReference type="ARBA" id="ARBA00022692"/>
    </source>
</evidence>
<keyword evidence="2" id="KW-1003">Cell membrane</keyword>
<dbReference type="PANTHER" id="PTHR40077">
    <property type="entry name" value="MEMBRANE PROTEIN-RELATED"/>
    <property type="match status" value="1"/>
</dbReference>
<dbReference type="Pfam" id="PF12823">
    <property type="entry name" value="DUF3817"/>
    <property type="match status" value="1"/>
</dbReference>
<dbReference type="RefSeq" id="WP_344799875.1">
    <property type="nucleotide sequence ID" value="NZ_BAABBN010000012.1"/>
</dbReference>
<protein>
    <recommendedName>
        <fullName evidence="7">DUF3817 domain-containing protein</fullName>
    </recommendedName>
</protein>
<keyword evidence="3 6" id="KW-0812">Transmembrane</keyword>